<reference evidence="2" key="1">
    <citation type="submission" date="2021-03" db="EMBL/GenBank/DDBJ databases">
        <title>Fibrella sp. HMF5335 genome sequencing and assembly.</title>
        <authorList>
            <person name="Kang H."/>
            <person name="Kim H."/>
            <person name="Bae S."/>
            <person name="Joh K."/>
        </authorList>
    </citation>
    <scope>NUCLEOTIDE SEQUENCE</scope>
    <source>
        <strain evidence="2">HMF5335</strain>
    </source>
</reference>
<feature type="chain" id="PRO_5038103975" description="WxL domain-containing protein" evidence="1">
    <location>
        <begin position="29"/>
        <end position="173"/>
    </location>
</feature>
<keyword evidence="1" id="KW-0732">Signal</keyword>
<sequence>MVAFQKGSLRRLVLTVVTAGLGAYSAQAQTTGTSAMNVTVKDVLQLTVNTKTVDLVFGTPEDFNNGVSSTVNNQLTVTSNRPYDLSVKTAGDLSDGKTSIPVSNISAQTVGSGLGTPKTVTALSTTDQVLAASIPPSMSKTITMQYSTSAKNEAFLVPAATYTTTMTFTASAN</sequence>
<name>A0A939GG35_9BACT</name>
<evidence type="ECO:0000256" key="1">
    <source>
        <dbReference type="SAM" id="SignalP"/>
    </source>
</evidence>
<dbReference type="RefSeq" id="WP_207365234.1">
    <property type="nucleotide sequence ID" value="NZ_JAFMYV010000006.1"/>
</dbReference>
<proteinExistence type="predicted"/>
<comment type="caution">
    <text evidence="2">The sequence shown here is derived from an EMBL/GenBank/DDBJ whole genome shotgun (WGS) entry which is preliminary data.</text>
</comment>
<evidence type="ECO:0000313" key="2">
    <source>
        <dbReference type="EMBL" id="MBO0937696.1"/>
    </source>
</evidence>
<feature type="signal peptide" evidence="1">
    <location>
        <begin position="1"/>
        <end position="28"/>
    </location>
</feature>
<protein>
    <recommendedName>
        <fullName evidence="4">WxL domain-containing protein</fullName>
    </recommendedName>
</protein>
<dbReference type="EMBL" id="JAFMYV010000006">
    <property type="protein sequence ID" value="MBO0937696.1"/>
    <property type="molecule type" value="Genomic_DNA"/>
</dbReference>
<evidence type="ECO:0008006" key="4">
    <source>
        <dbReference type="Google" id="ProtNLM"/>
    </source>
</evidence>
<evidence type="ECO:0000313" key="3">
    <source>
        <dbReference type="Proteomes" id="UP000664034"/>
    </source>
</evidence>
<dbReference type="Proteomes" id="UP000664034">
    <property type="component" value="Unassembled WGS sequence"/>
</dbReference>
<dbReference type="AlphaFoldDB" id="A0A939GG35"/>
<organism evidence="2 3">
    <name type="scientific">Fibrella rubiginis</name>
    <dbReference type="NCBI Taxonomy" id="2817060"/>
    <lineage>
        <taxon>Bacteria</taxon>
        <taxon>Pseudomonadati</taxon>
        <taxon>Bacteroidota</taxon>
        <taxon>Cytophagia</taxon>
        <taxon>Cytophagales</taxon>
        <taxon>Spirosomataceae</taxon>
        <taxon>Fibrella</taxon>
    </lineage>
</organism>
<keyword evidence="3" id="KW-1185">Reference proteome</keyword>
<accession>A0A939GG35</accession>
<gene>
    <name evidence="2" type="ORF">J2I47_14150</name>
</gene>